<accession>A0A1G6SSD9</accession>
<feature type="domain" description="Methyltransferase" evidence="9">
    <location>
        <begin position="67"/>
        <end position="218"/>
    </location>
</feature>
<dbReference type="STRING" id="265719.SAMN04488509_101671"/>
<evidence type="ECO:0000259" key="9">
    <source>
        <dbReference type="Pfam" id="PF13847"/>
    </source>
</evidence>
<dbReference type="SUPFAM" id="SSF53335">
    <property type="entry name" value="S-adenosyl-L-methionine-dependent methyltransferases"/>
    <property type="match status" value="1"/>
</dbReference>
<dbReference type="RefSeq" id="WP_091238800.1">
    <property type="nucleotide sequence ID" value="NZ_FNAG01000001.1"/>
</dbReference>
<evidence type="ECO:0000256" key="7">
    <source>
        <dbReference type="ARBA" id="ARBA00047943"/>
    </source>
</evidence>
<evidence type="ECO:0000256" key="6">
    <source>
        <dbReference type="ARBA" id="ARBA00047941"/>
    </source>
</evidence>
<dbReference type="Pfam" id="PF13847">
    <property type="entry name" value="Methyltransf_31"/>
    <property type="match status" value="1"/>
</dbReference>
<dbReference type="GO" id="GO:0032259">
    <property type="term" value="P:methylation"/>
    <property type="evidence" value="ECO:0007669"/>
    <property type="project" value="UniProtKB-KW"/>
</dbReference>
<dbReference type="GO" id="GO:0030791">
    <property type="term" value="F:arsenite methyltransferase activity"/>
    <property type="evidence" value="ECO:0007669"/>
    <property type="project" value="UniProtKB-EC"/>
</dbReference>
<dbReference type="CDD" id="cd02440">
    <property type="entry name" value="AdoMet_MTases"/>
    <property type="match status" value="1"/>
</dbReference>
<gene>
    <name evidence="10" type="ORF">SAMN04488509_101671</name>
</gene>
<keyword evidence="1 10" id="KW-0808">Transferase</keyword>
<dbReference type="OrthoDB" id="9772751at2"/>
<evidence type="ECO:0000256" key="3">
    <source>
        <dbReference type="ARBA" id="ARBA00034487"/>
    </source>
</evidence>
<evidence type="ECO:0000256" key="5">
    <source>
        <dbReference type="ARBA" id="ARBA00034545"/>
    </source>
</evidence>
<keyword evidence="2" id="KW-0949">S-adenosyl-L-methionine</keyword>
<protein>
    <recommendedName>
        <fullName evidence="5">Arsenite methyltransferase</fullName>
        <ecNumber evidence="4">2.1.1.137</ecNumber>
    </recommendedName>
</protein>
<reference evidence="10 11" key="1">
    <citation type="submission" date="2016-10" db="EMBL/GenBank/DDBJ databases">
        <authorList>
            <person name="de Groot N.N."/>
        </authorList>
    </citation>
    <scope>NUCLEOTIDE SEQUENCE [LARGE SCALE GENOMIC DNA]</scope>
    <source>
        <strain evidence="10 11">DSM 16957</strain>
    </source>
</reference>
<comment type="catalytic activity">
    <reaction evidence="8">
        <text>arsenic triglutathione + 3 [thioredoxin]-dithiol + 3 S-adenosyl-L-methionine = trimethylarsine + 3 [thioredoxin]-disulfide + 3 glutathione + 3 S-adenosyl-L-homocysteine + 3 H(+)</text>
        <dbReference type="Rhea" id="RHEA:69432"/>
        <dbReference type="Rhea" id="RHEA-COMP:10698"/>
        <dbReference type="Rhea" id="RHEA-COMP:10700"/>
        <dbReference type="ChEBI" id="CHEBI:15378"/>
        <dbReference type="ChEBI" id="CHEBI:27130"/>
        <dbReference type="ChEBI" id="CHEBI:29950"/>
        <dbReference type="ChEBI" id="CHEBI:50058"/>
        <dbReference type="ChEBI" id="CHEBI:57856"/>
        <dbReference type="ChEBI" id="CHEBI:57925"/>
        <dbReference type="ChEBI" id="CHEBI:59789"/>
        <dbReference type="ChEBI" id="CHEBI:183640"/>
        <dbReference type="EC" id="2.1.1.137"/>
    </reaction>
</comment>
<dbReference type="AlphaFoldDB" id="A0A1G6SSD9"/>
<comment type="similarity">
    <text evidence="3">Belongs to the methyltransferase superfamily. Arsenite methyltransferase family.</text>
</comment>
<keyword evidence="10" id="KW-0489">Methyltransferase</keyword>
<evidence type="ECO:0000256" key="2">
    <source>
        <dbReference type="ARBA" id="ARBA00022691"/>
    </source>
</evidence>
<dbReference type="EMBL" id="FNAG01000001">
    <property type="protein sequence ID" value="SDD19840.1"/>
    <property type="molecule type" value="Genomic_DNA"/>
</dbReference>
<dbReference type="InterPro" id="IPR029063">
    <property type="entry name" value="SAM-dependent_MTases_sf"/>
</dbReference>
<keyword evidence="11" id="KW-1185">Reference proteome</keyword>
<evidence type="ECO:0000313" key="10">
    <source>
        <dbReference type="EMBL" id="SDD19840.1"/>
    </source>
</evidence>
<dbReference type="PANTHER" id="PTHR43675:SF8">
    <property type="entry name" value="ARSENITE METHYLTRANSFERASE"/>
    <property type="match status" value="1"/>
</dbReference>
<comment type="catalytic activity">
    <reaction evidence="7">
        <text>arsenic triglutathione + 2 [thioredoxin]-dithiol + 2 S-adenosyl-L-methionine + H2O = dimethylarsinous acid + 2 [thioredoxin]-disulfide + 3 glutathione + 2 S-adenosyl-L-homocysteine + 2 H(+)</text>
        <dbReference type="Rhea" id="RHEA:69464"/>
        <dbReference type="Rhea" id="RHEA-COMP:10698"/>
        <dbReference type="Rhea" id="RHEA-COMP:10700"/>
        <dbReference type="ChEBI" id="CHEBI:15377"/>
        <dbReference type="ChEBI" id="CHEBI:15378"/>
        <dbReference type="ChEBI" id="CHEBI:23808"/>
        <dbReference type="ChEBI" id="CHEBI:29950"/>
        <dbReference type="ChEBI" id="CHEBI:50058"/>
        <dbReference type="ChEBI" id="CHEBI:57856"/>
        <dbReference type="ChEBI" id="CHEBI:57925"/>
        <dbReference type="ChEBI" id="CHEBI:59789"/>
        <dbReference type="ChEBI" id="CHEBI:183640"/>
        <dbReference type="EC" id="2.1.1.137"/>
    </reaction>
</comment>
<dbReference type="Gene3D" id="3.40.50.150">
    <property type="entry name" value="Vaccinia Virus protein VP39"/>
    <property type="match status" value="1"/>
</dbReference>
<comment type="catalytic activity">
    <reaction evidence="6">
        <text>arsenic triglutathione + [thioredoxin]-dithiol + S-adenosyl-L-methionine + 2 H2O = methylarsonous acid + [thioredoxin]-disulfide + 3 glutathione + S-adenosyl-L-homocysteine + H(+)</text>
        <dbReference type="Rhea" id="RHEA:69460"/>
        <dbReference type="Rhea" id="RHEA-COMP:10698"/>
        <dbReference type="Rhea" id="RHEA-COMP:10700"/>
        <dbReference type="ChEBI" id="CHEBI:15377"/>
        <dbReference type="ChEBI" id="CHEBI:15378"/>
        <dbReference type="ChEBI" id="CHEBI:17826"/>
        <dbReference type="ChEBI" id="CHEBI:29950"/>
        <dbReference type="ChEBI" id="CHEBI:50058"/>
        <dbReference type="ChEBI" id="CHEBI:57856"/>
        <dbReference type="ChEBI" id="CHEBI:57925"/>
        <dbReference type="ChEBI" id="CHEBI:59789"/>
        <dbReference type="ChEBI" id="CHEBI:183640"/>
        <dbReference type="EC" id="2.1.1.137"/>
    </reaction>
</comment>
<sequence length="348" mass="38046">MTDTSVHADVRRYYGKVLQTSRDLKTGACCPAEAMPAWLRPLLADLHPEINERFYGCGSPLPPALQGCTVLDLGCGTGRDAYLLSRLVGEGGQVIGVDMTSEQLEVARRHQAWQAERYGHARSNVRFIEGYIEDLAACGIADASVDVVVSNCVLNLAPDKARVFAEIFRVLKPGGELYFSDVFADRRIPEALRGDPVLLGECLGGALYVEDFRRVMAAVGCADARVVSRAPIPLLDPAIEARLGMVRFESITVRAFKLDLEDRCEDYGQLATYRGSLSQAPHAFELDDHHRFETGRPLRVCGNSFDMLASTRYAPHFDLIGDKRTHFGLFDCAPAAAAARSTEGGSCC</sequence>
<proteinExistence type="inferred from homology"/>
<evidence type="ECO:0000256" key="8">
    <source>
        <dbReference type="ARBA" id="ARBA00048428"/>
    </source>
</evidence>
<dbReference type="Gene3D" id="3.40.5.100">
    <property type="match status" value="1"/>
</dbReference>
<organism evidence="10 11">
    <name type="scientific">Aquimonas voraii</name>
    <dbReference type="NCBI Taxonomy" id="265719"/>
    <lineage>
        <taxon>Bacteria</taxon>
        <taxon>Pseudomonadati</taxon>
        <taxon>Pseudomonadota</taxon>
        <taxon>Gammaproteobacteria</taxon>
        <taxon>Lysobacterales</taxon>
        <taxon>Lysobacteraceae</taxon>
        <taxon>Aquimonas</taxon>
    </lineage>
</organism>
<dbReference type="PANTHER" id="PTHR43675">
    <property type="entry name" value="ARSENITE METHYLTRANSFERASE"/>
    <property type="match status" value="1"/>
</dbReference>
<evidence type="ECO:0000256" key="1">
    <source>
        <dbReference type="ARBA" id="ARBA00022679"/>
    </source>
</evidence>
<evidence type="ECO:0000256" key="4">
    <source>
        <dbReference type="ARBA" id="ARBA00034521"/>
    </source>
</evidence>
<evidence type="ECO:0000313" key="11">
    <source>
        <dbReference type="Proteomes" id="UP000199603"/>
    </source>
</evidence>
<dbReference type="InterPro" id="IPR026669">
    <property type="entry name" value="Arsenite_MeTrfase-like"/>
</dbReference>
<dbReference type="Proteomes" id="UP000199603">
    <property type="component" value="Unassembled WGS sequence"/>
</dbReference>
<dbReference type="InterPro" id="IPR025714">
    <property type="entry name" value="Methyltranfer_dom"/>
</dbReference>
<name>A0A1G6SSD9_9GAMM</name>
<dbReference type="EC" id="2.1.1.137" evidence="4"/>